<dbReference type="GO" id="GO:0032259">
    <property type="term" value="P:methylation"/>
    <property type="evidence" value="ECO:0007669"/>
    <property type="project" value="UniProtKB-KW"/>
</dbReference>
<proteinExistence type="predicted"/>
<accession>A0A3B0PAG7</accession>
<dbReference type="EC" id="2.1.1.45" evidence="1 4"/>
<evidence type="ECO:0000256" key="3">
    <source>
        <dbReference type="ARBA" id="ARBA00022679"/>
    </source>
</evidence>
<evidence type="ECO:0000256" key="1">
    <source>
        <dbReference type="ARBA" id="ARBA00011947"/>
    </source>
</evidence>
<dbReference type="PANTHER" id="PTHR11548">
    <property type="entry name" value="THYMIDYLATE SYNTHASE 1"/>
    <property type="match status" value="1"/>
</dbReference>
<dbReference type="NCBIfam" id="TIGR03284">
    <property type="entry name" value="thym_sym"/>
    <property type="match status" value="1"/>
</dbReference>
<keyword evidence="3 6" id="KW-0808">Transferase</keyword>
<dbReference type="GO" id="GO:0004799">
    <property type="term" value="F:thymidylate synthase activity"/>
    <property type="evidence" value="ECO:0007669"/>
    <property type="project" value="UniProtKB-UniRule"/>
</dbReference>
<dbReference type="GO" id="GO:0005829">
    <property type="term" value="C:cytosol"/>
    <property type="evidence" value="ECO:0007669"/>
    <property type="project" value="TreeGrafter"/>
</dbReference>
<dbReference type="InterPro" id="IPR023451">
    <property type="entry name" value="Thymidate_synth/dCMP_Mease_dom"/>
</dbReference>
<dbReference type="EMBL" id="LS991953">
    <property type="protein sequence ID" value="SYV93120.1"/>
    <property type="molecule type" value="Genomic_DNA"/>
</dbReference>
<name>A0A3B0PAG7_MYCSY</name>
<organism evidence="6 7">
    <name type="scientific">Mycoplasmopsis synoviae</name>
    <name type="common">Mycoplasma synoviae</name>
    <dbReference type="NCBI Taxonomy" id="2109"/>
    <lineage>
        <taxon>Bacteria</taxon>
        <taxon>Bacillati</taxon>
        <taxon>Mycoplasmatota</taxon>
        <taxon>Mycoplasmoidales</taxon>
        <taxon>Metamycoplasmataceae</taxon>
        <taxon>Mycoplasmopsis</taxon>
    </lineage>
</organism>
<gene>
    <name evidence="6" type="primary">thyA_1</name>
    <name evidence="6" type="ORF">NCTC10124_00849</name>
</gene>
<keyword evidence="2 6" id="KW-0489">Methyltransferase</keyword>
<evidence type="ECO:0000313" key="6">
    <source>
        <dbReference type="EMBL" id="SYV93120.1"/>
    </source>
</evidence>
<dbReference type="SUPFAM" id="SSF55831">
    <property type="entry name" value="Thymidylate synthase/dCMP hydroxymethylase"/>
    <property type="match status" value="1"/>
</dbReference>
<dbReference type="InterPro" id="IPR045097">
    <property type="entry name" value="Thymidate_synth/dCMP_Mease"/>
</dbReference>
<evidence type="ECO:0000259" key="5">
    <source>
        <dbReference type="Pfam" id="PF00303"/>
    </source>
</evidence>
<dbReference type="GO" id="GO:0006231">
    <property type="term" value="P:dTMP biosynthetic process"/>
    <property type="evidence" value="ECO:0007669"/>
    <property type="project" value="InterPro"/>
</dbReference>
<dbReference type="Gene3D" id="3.30.572.10">
    <property type="entry name" value="Thymidylate synthase/dCMP hydroxymethylase domain"/>
    <property type="match status" value="1"/>
</dbReference>
<dbReference type="CDD" id="cd00351">
    <property type="entry name" value="TS_Pyrimidine_HMase"/>
    <property type="match status" value="1"/>
</dbReference>
<protein>
    <recommendedName>
        <fullName evidence="1 4">Thymidylate synthase</fullName>
        <ecNumber evidence="1 4">2.1.1.45</ecNumber>
    </recommendedName>
</protein>
<evidence type="ECO:0000256" key="4">
    <source>
        <dbReference type="NCBIfam" id="TIGR03284"/>
    </source>
</evidence>
<dbReference type="InterPro" id="IPR036926">
    <property type="entry name" value="Thymidate_synth/dCMP_Mease_sf"/>
</dbReference>
<dbReference type="InterPro" id="IPR000398">
    <property type="entry name" value="Thymidylate_synthase"/>
</dbReference>
<evidence type="ECO:0000313" key="7">
    <source>
        <dbReference type="Proteomes" id="UP000259328"/>
    </source>
</evidence>
<feature type="domain" description="Thymidylate synthase/dCMP hydroxymethylase" evidence="5">
    <location>
        <begin position="1"/>
        <end position="125"/>
    </location>
</feature>
<dbReference type="PANTHER" id="PTHR11548:SF9">
    <property type="entry name" value="THYMIDYLATE SYNTHASE"/>
    <property type="match status" value="1"/>
</dbReference>
<sequence length="125" mass="14330">MALPPCHAFFQFYVNDNNELSLHLYQRSGDMFLGVPFNIASYSLLLSMVAQVTNLKVGEFIHTIGDAHIYSNHIDQVNAQLERAPYKLPKLILNKNIKNIFDFTFEDIELENYISHETIKAKVAV</sequence>
<dbReference type="PRINTS" id="PR00108">
    <property type="entry name" value="THYMDSNTHASE"/>
</dbReference>
<reference evidence="7" key="1">
    <citation type="submission" date="2018-06" db="EMBL/GenBank/DDBJ databases">
        <authorList>
            <consortium name="Pathogen Informatics"/>
        </authorList>
    </citation>
    <scope>NUCLEOTIDE SEQUENCE [LARGE SCALE GENOMIC DNA]</scope>
    <source>
        <strain evidence="7">NCTC10124</strain>
    </source>
</reference>
<dbReference type="Pfam" id="PF00303">
    <property type="entry name" value="Thymidylat_synt"/>
    <property type="match status" value="1"/>
</dbReference>
<evidence type="ECO:0000256" key="2">
    <source>
        <dbReference type="ARBA" id="ARBA00022603"/>
    </source>
</evidence>
<dbReference type="Proteomes" id="UP000259328">
    <property type="component" value="Chromosome"/>
</dbReference>
<dbReference type="AlphaFoldDB" id="A0A3B0PAG7"/>